<evidence type="ECO:0000256" key="1">
    <source>
        <dbReference type="ARBA" id="ARBA00001947"/>
    </source>
</evidence>
<keyword evidence="7 10" id="KW-0378">Hydrolase</keyword>
<dbReference type="SUPFAM" id="SSF51338">
    <property type="entry name" value="Composite domain of metallo-dependent hydrolases"/>
    <property type="match status" value="1"/>
</dbReference>
<dbReference type="SUPFAM" id="SSF51556">
    <property type="entry name" value="Metallo-dependent hydrolases"/>
    <property type="match status" value="1"/>
</dbReference>
<dbReference type="InterPro" id="IPR011059">
    <property type="entry name" value="Metal-dep_hydrolase_composite"/>
</dbReference>
<keyword evidence="6" id="KW-0479">Metal-binding</keyword>
<name>A0ABV9EJW8_9ACTN</name>
<dbReference type="InterPro" id="IPR032466">
    <property type="entry name" value="Metal_Hydrolase"/>
</dbReference>
<dbReference type="Proteomes" id="UP001595891">
    <property type="component" value="Unassembled WGS sequence"/>
</dbReference>
<protein>
    <recommendedName>
        <fullName evidence="5">allantoinase</fullName>
        <ecNumber evidence="5">3.5.2.5</ecNumber>
    </recommendedName>
</protein>
<evidence type="ECO:0000256" key="8">
    <source>
        <dbReference type="ARBA" id="ARBA00022833"/>
    </source>
</evidence>
<dbReference type="EMBL" id="JBHSFN010000018">
    <property type="protein sequence ID" value="MFC4589758.1"/>
    <property type="molecule type" value="Genomic_DNA"/>
</dbReference>
<feature type="domain" description="Amidohydrolase-related" evidence="9">
    <location>
        <begin position="47"/>
        <end position="414"/>
    </location>
</feature>
<dbReference type="Pfam" id="PF01979">
    <property type="entry name" value="Amidohydro_1"/>
    <property type="match status" value="1"/>
</dbReference>
<comment type="similarity">
    <text evidence="3">Belongs to the metallo-dependent hydrolases superfamily. Allantoinase family.</text>
</comment>
<evidence type="ECO:0000256" key="5">
    <source>
        <dbReference type="ARBA" id="ARBA00012863"/>
    </source>
</evidence>
<comment type="subunit">
    <text evidence="4">Homotetramer.</text>
</comment>
<accession>A0ABV9EJW8</accession>
<evidence type="ECO:0000259" key="9">
    <source>
        <dbReference type="Pfam" id="PF01979"/>
    </source>
</evidence>
<evidence type="ECO:0000313" key="10">
    <source>
        <dbReference type="EMBL" id="MFC4589758.1"/>
    </source>
</evidence>
<evidence type="ECO:0000256" key="6">
    <source>
        <dbReference type="ARBA" id="ARBA00022723"/>
    </source>
</evidence>
<keyword evidence="8" id="KW-0862">Zinc</keyword>
<evidence type="ECO:0000256" key="2">
    <source>
        <dbReference type="ARBA" id="ARBA00004968"/>
    </source>
</evidence>
<dbReference type="PANTHER" id="PTHR43668">
    <property type="entry name" value="ALLANTOINASE"/>
    <property type="match status" value="1"/>
</dbReference>
<dbReference type="PANTHER" id="PTHR43668:SF2">
    <property type="entry name" value="ALLANTOINASE"/>
    <property type="match status" value="1"/>
</dbReference>
<dbReference type="RefSeq" id="WP_262842831.1">
    <property type="nucleotide sequence ID" value="NZ_JANZYP010000014.1"/>
</dbReference>
<evidence type="ECO:0000313" key="11">
    <source>
        <dbReference type="Proteomes" id="UP001595891"/>
    </source>
</evidence>
<evidence type="ECO:0000256" key="7">
    <source>
        <dbReference type="ARBA" id="ARBA00022801"/>
    </source>
</evidence>
<proteinExistence type="inferred from homology"/>
<gene>
    <name evidence="10" type="primary">allB</name>
    <name evidence="10" type="ORF">ACFO8L_26970</name>
</gene>
<evidence type="ECO:0000256" key="4">
    <source>
        <dbReference type="ARBA" id="ARBA00011881"/>
    </source>
</evidence>
<evidence type="ECO:0000256" key="3">
    <source>
        <dbReference type="ARBA" id="ARBA00010368"/>
    </source>
</evidence>
<dbReference type="EC" id="3.5.2.5" evidence="5"/>
<dbReference type="InterPro" id="IPR050138">
    <property type="entry name" value="DHOase/Allantoinase_Hydrolase"/>
</dbReference>
<comment type="pathway">
    <text evidence="2">Nitrogen metabolism; (S)-allantoin degradation; allantoate from (S)-allantoin: step 1/1.</text>
</comment>
<dbReference type="Gene3D" id="3.20.20.140">
    <property type="entry name" value="Metal-dependent hydrolases"/>
    <property type="match status" value="1"/>
</dbReference>
<dbReference type="InterPro" id="IPR006680">
    <property type="entry name" value="Amidohydro-rel"/>
</dbReference>
<keyword evidence="11" id="KW-1185">Reference proteome</keyword>
<sequence>MRSRRVVVGEGERALAVGVRGGVIAALLPYDDPAPAAERADLGEVCLLPGLVDTHVHVNEPGRTEWEGFATATRAAAAGGVTTIIDMPLNSLPPTVDVAALAVKRAAAAGKCAVDVGFWGGAIPGNAADLRPLHEAGVYGFKCFLSPSGVDEFPPLDEEGLRTALREVASFDGLMVVHAEDPSLLTDPLGPTYPEFLDSRPGSSERRAVERVIAAARETGARVHILHVSSASCLEPLAAAQRDGVRITAETCPHYLTLTAEQVRGPEFKCCPPIRDGGNRDELWDGLAAGVLSCVVSDHSPSTPDLKVPDFAAAWGGISSLQIGLPAVWTEARARGHDLARVTGWMSGRTAELAGLTAKGAIAVGRDADLVAFDDTAEFTVDVAELRHRNPVSPYHGRTLTGVVRATWSRGRAVTDDVPPSGLLL</sequence>
<dbReference type="NCBIfam" id="TIGR03178">
    <property type="entry name" value="allantoinase"/>
    <property type="match status" value="1"/>
</dbReference>
<dbReference type="GO" id="GO:0004038">
    <property type="term" value="F:allantoinase activity"/>
    <property type="evidence" value="ECO:0007669"/>
    <property type="project" value="UniProtKB-EC"/>
</dbReference>
<organism evidence="10 11">
    <name type="scientific">Sphaerisporangium corydalis</name>
    <dbReference type="NCBI Taxonomy" id="1441875"/>
    <lineage>
        <taxon>Bacteria</taxon>
        <taxon>Bacillati</taxon>
        <taxon>Actinomycetota</taxon>
        <taxon>Actinomycetes</taxon>
        <taxon>Streptosporangiales</taxon>
        <taxon>Streptosporangiaceae</taxon>
        <taxon>Sphaerisporangium</taxon>
    </lineage>
</organism>
<comment type="caution">
    <text evidence="10">The sequence shown here is derived from an EMBL/GenBank/DDBJ whole genome shotgun (WGS) entry which is preliminary data.</text>
</comment>
<dbReference type="InterPro" id="IPR017593">
    <property type="entry name" value="Allantoinase"/>
</dbReference>
<comment type="cofactor">
    <cofactor evidence="1">
        <name>Zn(2+)</name>
        <dbReference type="ChEBI" id="CHEBI:29105"/>
    </cofactor>
</comment>
<reference evidence="11" key="1">
    <citation type="journal article" date="2019" name="Int. J. Syst. Evol. Microbiol.">
        <title>The Global Catalogue of Microorganisms (GCM) 10K type strain sequencing project: providing services to taxonomists for standard genome sequencing and annotation.</title>
        <authorList>
            <consortium name="The Broad Institute Genomics Platform"/>
            <consortium name="The Broad Institute Genome Sequencing Center for Infectious Disease"/>
            <person name="Wu L."/>
            <person name="Ma J."/>
        </authorList>
    </citation>
    <scope>NUCLEOTIDE SEQUENCE [LARGE SCALE GENOMIC DNA]</scope>
    <source>
        <strain evidence="11">CCUG 49560</strain>
    </source>
</reference>